<evidence type="ECO:0000256" key="1">
    <source>
        <dbReference type="ARBA" id="ARBA00004496"/>
    </source>
</evidence>
<dbReference type="NCBIfam" id="TIGR00468">
    <property type="entry name" value="pheS"/>
    <property type="match status" value="1"/>
</dbReference>
<evidence type="ECO:0000313" key="15">
    <source>
        <dbReference type="EMBL" id="KXT29241.1"/>
    </source>
</evidence>
<comment type="subunit">
    <text evidence="3 13">Tetramer of two alpha and two beta subunits.</text>
</comment>
<dbReference type="RefSeq" id="WP_066540143.1">
    <property type="nucleotide sequence ID" value="NZ_JHUK01000002.1"/>
</dbReference>
<dbReference type="AlphaFoldDB" id="A0A139JQW2"/>
<keyword evidence="8 13" id="KW-0067">ATP-binding</keyword>
<dbReference type="EMBL" id="LTBM01000005">
    <property type="protein sequence ID" value="KXT29241.1"/>
    <property type="molecule type" value="Genomic_DNA"/>
</dbReference>
<feature type="domain" description="Aminoacyl-transfer RNA synthetases class-II family profile" evidence="14">
    <location>
        <begin position="102"/>
        <end position="344"/>
    </location>
</feature>
<dbReference type="GO" id="GO:0006432">
    <property type="term" value="P:phenylalanyl-tRNA aminoacylation"/>
    <property type="evidence" value="ECO:0007669"/>
    <property type="project" value="UniProtKB-UniRule"/>
</dbReference>
<comment type="cofactor">
    <cofactor evidence="13">
        <name>Mg(2+)</name>
        <dbReference type="ChEBI" id="CHEBI:18420"/>
    </cofactor>
    <text evidence="13">Binds 2 magnesium ions per tetramer.</text>
</comment>
<comment type="caution">
    <text evidence="13">Lacks conserved residue(s) required for the propagation of feature annotation.</text>
</comment>
<evidence type="ECO:0000256" key="12">
    <source>
        <dbReference type="ARBA" id="ARBA00049255"/>
    </source>
</evidence>
<evidence type="ECO:0000256" key="9">
    <source>
        <dbReference type="ARBA" id="ARBA00022842"/>
    </source>
</evidence>
<dbReference type="PROSITE" id="PS50862">
    <property type="entry name" value="AA_TRNA_LIGASE_II"/>
    <property type="match status" value="1"/>
</dbReference>
<dbReference type="SUPFAM" id="SSF46589">
    <property type="entry name" value="tRNA-binding arm"/>
    <property type="match status" value="1"/>
</dbReference>
<dbReference type="CDD" id="cd00496">
    <property type="entry name" value="PheRS_alpha_core"/>
    <property type="match status" value="1"/>
</dbReference>
<comment type="caution">
    <text evidence="16">The sequence shown here is derived from an EMBL/GenBank/DDBJ whole genome shotgun (WGS) entry which is preliminary data.</text>
</comment>
<dbReference type="GO" id="GO:0000049">
    <property type="term" value="F:tRNA binding"/>
    <property type="evidence" value="ECO:0007669"/>
    <property type="project" value="InterPro"/>
</dbReference>
<evidence type="ECO:0000313" key="17">
    <source>
        <dbReference type="Proteomes" id="UP000070069"/>
    </source>
</evidence>
<organism evidence="16 17">
    <name type="scientific">Candidatus Phytoplasma oryzae</name>
    <dbReference type="NCBI Taxonomy" id="203274"/>
    <lineage>
        <taxon>Bacteria</taxon>
        <taxon>Bacillati</taxon>
        <taxon>Mycoplasmatota</taxon>
        <taxon>Mollicutes</taxon>
        <taxon>Acholeplasmatales</taxon>
        <taxon>Acholeplasmataceae</taxon>
        <taxon>Candidatus Phytoplasma</taxon>
        <taxon>16SrXI (Rice yellow dwarf group)</taxon>
    </lineage>
</organism>
<evidence type="ECO:0000256" key="2">
    <source>
        <dbReference type="ARBA" id="ARBA00010207"/>
    </source>
</evidence>
<dbReference type="Proteomes" id="UP000070069">
    <property type="component" value="Unassembled WGS sequence"/>
</dbReference>
<evidence type="ECO:0000256" key="3">
    <source>
        <dbReference type="ARBA" id="ARBA00011209"/>
    </source>
</evidence>
<protein>
    <recommendedName>
        <fullName evidence="13">Phenylalanine--tRNA ligase alpha subunit</fullName>
        <ecNumber evidence="13">6.1.1.20</ecNumber>
    </recommendedName>
    <alternativeName>
        <fullName evidence="13">Phenylalanyl-tRNA synthetase alpha subunit</fullName>
        <shortName evidence="13">PheRS</shortName>
    </alternativeName>
</protein>
<dbReference type="InterPro" id="IPR006195">
    <property type="entry name" value="aa-tRNA-synth_II"/>
</dbReference>
<dbReference type="PATRIC" id="fig|203274.3.peg.276"/>
<dbReference type="Pfam" id="PF02912">
    <property type="entry name" value="Phe_tRNA-synt_N"/>
    <property type="match status" value="1"/>
</dbReference>
<dbReference type="Gene3D" id="3.30.930.10">
    <property type="entry name" value="Bira Bifunctional Protein, Domain 2"/>
    <property type="match status" value="1"/>
</dbReference>
<evidence type="ECO:0000256" key="7">
    <source>
        <dbReference type="ARBA" id="ARBA00022741"/>
    </source>
</evidence>
<evidence type="ECO:0000256" key="4">
    <source>
        <dbReference type="ARBA" id="ARBA00022490"/>
    </source>
</evidence>
<dbReference type="OrthoDB" id="9800719at2"/>
<reference evidence="16 17" key="1">
    <citation type="submission" date="2016-02" db="EMBL/GenBank/DDBJ databases">
        <title>A draft genome sequence of Candidatus Phytoplasma oryzae strain Mbita1, the causative agent of Napier Grass stunt disease in Kenya.</title>
        <authorList>
            <person name="Fischer A."/>
            <person name="Santa-Cruz I."/>
            <person name="Wambua L."/>
            <person name="Olds C."/>
            <person name="Midega C."/>
            <person name="Dickinson M."/>
            <person name="Kawicha P."/>
            <person name="Khan Z."/>
            <person name="Masiga D."/>
            <person name="Jores J."/>
            <person name="Bernd S."/>
        </authorList>
    </citation>
    <scope>NUCLEOTIDE SEQUENCE [LARGE SCALE GENOMIC DNA]</scope>
    <source>
        <strain evidence="16">Mbita1</strain>
    </source>
</reference>
<dbReference type="GO" id="GO:0005524">
    <property type="term" value="F:ATP binding"/>
    <property type="evidence" value="ECO:0007669"/>
    <property type="project" value="UniProtKB-UniRule"/>
</dbReference>
<keyword evidence="5 13" id="KW-0436">Ligase</keyword>
<dbReference type="GO" id="GO:0005737">
    <property type="term" value="C:cytoplasm"/>
    <property type="evidence" value="ECO:0007669"/>
    <property type="project" value="UniProtKB-SubCell"/>
</dbReference>
<evidence type="ECO:0000256" key="8">
    <source>
        <dbReference type="ARBA" id="ARBA00022840"/>
    </source>
</evidence>
<evidence type="ECO:0000256" key="6">
    <source>
        <dbReference type="ARBA" id="ARBA00022723"/>
    </source>
</evidence>
<evidence type="ECO:0000313" key="16">
    <source>
        <dbReference type="EMBL" id="KXT29355.1"/>
    </source>
</evidence>
<keyword evidence="9 13" id="KW-0460">Magnesium</keyword>
<name>A0A139JQW2_9MOLU</name>
<keyword evidence="11 13" id="KW-0030">Aminoacyl-tRNA synthetase</keyword>
<dbReference type="PANTHER" id="PTHR11538">
    <property type="entry name" value="PHENYLALANYL-TRNA SYNTHETASE"/>
    <property type="match status" value="1"/>
</dbReference>
<evidence type="ECO:0000256" key="13">
    <source>
        <dbReference type="HAMAP-Rule" id="MF_00281"/>
    </source>
</evidence>
<comment type="catalytic activity">
    <reaction evidence="12 13">
        <text>tRNA(Phe) + L-phenylalanine + ATP = L-phenylalanyl-tRNA(Phe) + AMP + diphosphate + H(+)</text>
        <dbReference type="Rhea" id="RHEA:19413"/>
        <dbReference type="Rhea" id="RHEA-COMP:9668"/>
        <dbReference type="Rhea" id="RHEA-COMP:9699"/>
        <dbReference type="ChEBI" id="CHEBI:15378"/>
        <dbReference type="ChEBI" id="CHEBI:30616"/>
        <dbReference type="ChEBI" id="CHEBI:33019"/>
        <dbReference type="ChEBI" id="CHEBI:58095"/>
        <dbReference type="ChEBI" id="CHEBI:78442"/>
        <dbReference type="ChEBI" id="CHEBI:78531"/>
        <dbReference type="ChEBI" id="CHEBI:456215"/>
        <dbReference type="EC" id="6.1.1.20"/>
    </reaction>
</comment>
<keyword evidence="10 13" id="KW-0648">Protein biosynthesis</keyword>
<dbReference type="GO" id="GO:0004826">
    <property type="term" value="F:phenylalanine-tRNA ligase activity"/>
    <property type="evidence" value="ECO:0007669"/>
    <property type="project" value="UniProtKB-UniRule"/>
</dbReference>
<dbReference type="InterPro" id="IPR045864">
    <property type="entry name" value="aa-tRNA-synth_II/BPL/LPL"/>
</dbReference>
<dbReference type="InterPro" id="IPR002319">
    <property type="entry name" value="Phenylalanyl-tRNA_Synthase"/>
</dbReference>
<dbReference type="EC" id="6.1.1.20" evidence="13"/>
<dbReference type="SUPFAM" id="SSF55681">
    <property type="entry name" value="Class II aaRS and biotin synthetases"/>
    <property type="match status" value="1"/>
</dbReference>
<keyword evidence="4 13" id="KW-0963">Cytoplasm</keyword>
<dbReference type="PANTHER" id="PTHR11538:SF41">
    <property type="entry name" value="PHENYLALANINE--TRNA LIGASE, MITOCHONDRIAL"/>
    <property type="match status" value="1"/>
</dbReference>
<dbReference type="InterPro" id="IPR004188">
    <property type="entry name" value="Phe-tRNA_ligase_II_N"/>
</dbReference>
<comment type="subcellular location">
    <subcellularLocation>
        <location evidence="1 13">Cytoplasm</location>
    </subcellularLocation>
</comment>
<evidence type="ECO:0000259" key="14">
    <source>
        <dbReference type="PROSITE" id="PS50862"/>
    </source>
</evidence>
<accession>A0A139JQW2</accession>
<dbReference type="EMBL" id="LTBM01000002">
    <property type="protein sequence ID" value="KXT29355.1"/>
    <property type="molecule type" value="Genomic_DNA"/>
</dbReference>
<keyword evidence="6 13" id="KW-0479">Metal-binding</keyword>
<comment type="similarity">
    <text evidence="2 13">Belongs to the class-II aminoacyl-tRNA synthetase family. Phe-tRNA synthetase alpha subunit type 1 subfamily.</text>
</comment>
<dbReference type="HAMAP" id="MF_00281">
    <property type="entry name" value="Phe_tRNA_synth_alpha1"/>
    <property type="match status" value="1"/>
</dbReference>
<dbReference type="InterPro" id="IPR010978">
    <property type="entry name" value="tRNA-bd_arm"/>
</dbReference>
<dbReference type="InterPro" id="IPR004529">
    <property type="entry name" value="Phe-tRNA-synth_IIc_asu"/>
</dbReference>
<sequence>MNENENQLILLKKIKKLETDIQNDLKNIKDTESLKKIEVKYNGKNSNISILLKHIKKHSLETKKKIGKEINLLKKKLFFWIQEQKKKIEQENILFSIKKEKIDITLPSFAFRKGSIHPLNQTIEEIEDFFLRLGYSIFRGDEIETDLYNFEMLNIDQYHPARDMHDSFYLNINSMKKLLRTHTSSVQIKAMLKSNSQPLKIISSGKVYRRDRDDDTHSHQFMQLEGFMIDSNINLVYLQEIIVMFIKSFFGHKQKMRIRPSYFPFTNPSLEVDLIIQDNNNNDVYLEILGAGMIHPEVLKKGNYDPQKYNGLAFGMGIERITMLKYAINNIRNFYNNDIRFLKQFSKY</sequence>
<dbReference type="GO" id="GO:0000287">
    <property type="term" value="F:magnesium ion binding"/>
    <property type="evidence" value="ECO:0007669"/>
    <property type="project" value="UniProtKB-UniRule"/>
</dbReference>
<proteinExistence type="inferred from homology"/>
<evidence type="ECO:0000256" key="10">
    <source>
        <dbReference type="ARBA" id="ARBA00022917"/>
    </source>
</evidence>
<dbReference type="Pfam" id="PF01409">
    <property type="entry name" value="tRNA-synt_2d"/>
    <property type="match status" value="1"/>
</dbReference>
<evidence type="ECO:0000256" key="5">
    <source>
        <dbReference type="ARBA" id="ARBA00022598"/>
    </source>
</evidence>
<dbReference type="InterPro" id="IPR022911">
    <property type="entry name" value="Phe_tRNA_ligase_alpha1_bac"/>
</dbReference>
<gene>
    <name evidence="13" type="primary">pheS</name>
    <name evidence="16" type="ORF">AXA84_0171</name>
    <name evidence="15" type="ORF">AXA84_0227</name>
</gene>
<evidence type="ECO:0000256" key="11">
    <source>
        <dbReference type="ARBA" id="ARBA00023146"/>
    </source>
</evidence>
<keyword evidence="7 13" id="KW-0547">Nucleotide-binding</keyword>